<proteinExistence type="predicted"/>
<evidence type="ECO:0000256" key="1">
    <source>
        <dbReference type="SAM" id="MobiDB-lite"/>
    </source>
</evidence>
<protein>
    <submittedName>
        <fullName evidence="2">Uncharacterized protein</fullName>
    </submittedName>
</protein>
<dbReference type="RefSeq" id="WP_274039012.1">
    <property type="nucleotide sequence ID" value="NZ_JANCPR020000069.1"/>
</dbReference>
<dbReference type="EMBL" id="JANCPR020000069">
    <property type="protein sequence ID" value="MDJ1137921.1"/>
    <property type="molecule type" value="Genomic_DNA"/>
</dbReference>
<sequence>MAGARQIVDSPSVTPLPHGLWDAAQQPTAQGPHWQQGITWSERCPGGTTTYDECLTETGGGTPPPAPATKAATFGQRLRGATPFTVVTEFDCATVGLTDAATVASDALARVEAQQLEAAFWTGSAGGQDVVFPHLAADAEVLDGQDAILQSAASPVVTGAADIATALGVLEQELADCYTGQGVIHIPRSALPTLAAWNLARLVGGRLVTPAGNVLAVGSGYPGTGSDGATPAAGTTWIYATGSVWGYRSEPRVSQPRESLDRASNTYRMLAERTYVIAYDCCLLAAHVKLGVPTE</sequence>
<feature type="region of interest" description="Disordered" evidence="1">
    <location>
        <begin position="1"/>
        <end position="37"/>
    </location>
</feature>
<evidence type="ECO:0000313" key="3">
    <source>
        <dbReference type="Proteomes" id="UP001214441"/>
    </source>
</evidence>
<comment type="caution">
    <text evidence="2">The sequence shown here is derived from an EMBL/GenBank/DDBJ whole genome shotgun (WGS) entry which is preliminary data.</text>
</comment>
<evidence type="ECO:0000313" key="2">
    <source>
        <dbReference type="EMBL" id="MDJ1137921.1"/>
    </source>
</evidence>
<gene>
    <name evidence="2" type="ORF">NMN56_039390</name>
</gene>
<keyword evidence="3" id="KW-1185">Reference proteome</keyword>
<accession>A0ABT7AAS7</accession>
<reference evidence="2 3" key="1">
    <citation type="submission" date="2023-05" db="EMBL/GenBank/DDBJ databases">
        <title>Streptantibioticus silvisoli sp. nov., acidotolerant actinomycetes 1 from pine litter.</title>
        <authorList>
            <person name="Swiecimska M."/>
            <person name="Golinska P."/>
            <person name="Sangal V."/>
            <person name="Wachnowicz B."/>
            <person name="Goodfellow M."/>
        </authorList>
    </citation>
    <scope>NUCLEOTIDE SEQUENCE [LARGE SCALE GENOMIC DNA]</scope>
    <source>
        <strain evidence="2 3">DSM 42109</strain>
    </source>
</reference>
<organism evidence="2 3">
    <name type="scientific">Streptomyces iconiensis</name>
    <dbReference type="NCBI Taxonomy" id="1384038"/>
    <lineage>
        <taxon>Bacteria</taxon>
        <taxon>Bacillati</taxon>
        <taxon>Actinomycetota</taxon>
        <taxon>Actinomycetes</taxon>
        <taxon>Kitasatosporales</taxon>
        <taxon>Streptomycetaceae</taxon>
        <taxon>Streptomyces</taxon>
    </lineage>
</organism>
<name>A0ABT7AAS7_9ACTN</name>
<dbReference type="Proteomes" id="UP001214441">
    <property type="component" value="Unassembled WGS sequence"/>
</dbReference>